<dbReference type="InterPro" id="IPR050833">
    <property type="entry name" value="Poly_Biosynth_Transport"/>
</dbReference>
<feature type="transmembrane region" description="Helical" evidence="6">
    <location>
        <begin position="154"/>
        <end position="176"/>
    </location>
</feature>
<evidence type="ECO:0000256" key="6">
    <source>
        <dbReference type="SAM" id="Phobius"/>
    </source>
</evidence>
<keyword evidence="3 6" id="KW-0812">Transmembrane</keyword>
<feature type="transmembrane region" description="Helical" evidence="6">
    <location>
        <begin position="397"/>
        <end position="415"/>
    </location>
</feature>
<protein>
    <submittedName>
        <fullName evidence="7">O-antigen translocase</fullName>
    </submittedName>
</protein>
<dbReference type="GO" id="GO:0005886">
    <property type="term" value="C:plasma membrane"/>
    <property type="evidence" value="ECO:0007669"/>
    <property type="project" value="UniProtKB-SubCell"/>
</dbReference>
<organism evidence="7 8">
    <name type="scientific">Solitalea longa</name>
    <dbReference type="NCBI Taxonomy" id="2079460"/>
    <lineage>
        <taxon>Bacteria</taxon>
        <taxon>Pseudomonadati</taxon>
        <taxon>Bacteroidota</taxon>
        <taxon>Sphingobacteriia</taxon>
        <taxon>Sphingobacteriales</taxon>
        <taxon>Sphingobacteriaceae</taxon>
        <taxon>Solitalea</taxon>
    </lineage>
</organism>
<feature type="transmembrane region" description="Helical" evidence="6">
    <location>
        <begin position="123"/>
        <end position="142"/>
    </location>
</feature>
<reference evidence="7 8" key="1">
    <citation type="submission" date="2018-01" db="EMBL/GenBank/DDBJ databases">
        <authorList>
            <person name="Gaut B.S."/>
            <person name="Morton B.R."/>
            <person name="Clegg M.T."/>
            <person name="Duvall M.R."/>
        </authorList>
    </citation>
    <scope>NUCLEOTIDE SEQUENCE [LARGE SCALE GENOMIC DNA]</scope>
    <source>
        <strain evidence="7 8">HR-AV</strain>
    </source>
</reference>
<feature type="transmembrane region" description="Helical" evidence="6">
    <location>
        <begin position="223"/>
        <end position="244"/>
    </location>
</feature>
<keyword evidence="4 6" id="KW-1133">Transmembrane helix</keyword>
<keyword evidence="8" id="KW-1185">Reference proteome</keyword>
<feature type="transmembrane region" description="Helical" evidence="6">
    <location>
        <begin position="340"/>
        <end position="361"/>
    </location>
</feature>
<proteinExistence type="predicted"/>
<evidence type="ECO:0000313" key="8">
    <source>
        <dbReference type="Proteomes" id="UP000236893"/>
    </source>
</evidence>
<name>A0A2S4ZY55_9SPHI</name>
<evidence type="ECO:0000256" key="3">
    <source>
        <dbReference type="ARBA" id="ARBA00022692"/>
    </source>
</evidence>
<dbReference type="PANTHER" id="PTHR30250">
    <property type="entry name" value="PST FAMILY PREDICTED COLANIC ACID TRANSPORTER"/>
    <property type="match status" value="1"/>
</dbReference>
<dbReference type="OrthoDB" id="9769862at2"/>
<dbReference type="AlphaFoldDB" id="A0A2S4ZY55"/>
<dbReference type="EMBL" id="PQVF01000016">
    <property type="protein sequence ID" value="POY34979.1"/>
    <property type="molecule type" value="Genomic_DNA"/>
</dbReference>
<evidence type="ECO:0000256" key="4">
    <source>
        <dbReference type="ARBA" id="ARBA00022989"/>
    </source>
</evidence>
<dbReference type="Pfam" id="PF01943">
    <property type="entry name" value="Polysacc_synt"/>
    <property type="match status" value="1"/>
</dbReference>
<keyword evidence="5 6" id="KW-0472">Membrane</keyword>
<feature type="transmembrane region" description="Helical" evidence="6">
    <location>
        <begin position="264"/>
        <end position="284"/>
    </location>
</feature>
<feature type="transmembrane region" description="Helical" evidence="6">
    <location>
        <begin position="21"/>
        <end position="46"/>
    </location>
</feature>
<accession>A0A2S4ZY55</accession>
<keyword evidence="2" id="KW-1003">Cell membrane</keyword>
<feature type="transmembrane region" description="Helical" evidence="6">
    <location>
        <begin position="52"/>
        <end position="72"/>
    </location>
</feature>
<evidence type="ECO:0000256" key="2">
    <source>
        <dbReference type="ARBA" id="ARBA00022475"/>
    </source>
</evidence>
<dbReference type="GO" id="GO:0009246">
    <property type="term" value="P:enterobacterial common antigen biosynthetic process"/>
    <property type="evidence" value="ECO:0007669"/>
    <property type="project" value="InterPro"/>
</dbReference>
<evidence type="ECO:0000313" key="7">
    <source>
        <dbReference type="EMBL" id="POY34979.1"/>
    </source>
</evidence>
<dbReference type="InterPro" id="IPR002797">
    <property type="entry name" value="Polysacc_synth"/>
</dbReference>
<dbReference type="InterPro" id="IPR044550">
    <property type="entry name" value="WzxE"/>
</dbReference>
<dbReference type="CDD" id="cd13125">
    <property type="entry name" value="MATE_like_10"/>
    <property type="match status" value="1"/>
</dbReference>
<feature type="transmembrane region" description="Helical" evidence="6">
    <location>
        <begin position="305"/>
        <end position="328"/>
    </location>
</feature>
<evidence type="ECO:0000256" key="1">
    <source>
        <dbReference type="ARBA" id="ARBA00004651"/>
    </source>
</evidence>
<feature type="transmembrane region" description="Helical" evidence="6">
    <location>
        <begin position="368"/>
        <end position="391"/>
    </location>
</feature>
<feature type="transmembrane region" description="Helical" evidence="6">
    <location>
        <begin position="182"/>
        <end position="202"/>
    </location>
</feature>
<sequence>MKTVLNKDITKVFSQNAMATLVRILTGFVSVKTVAIIIGPAGVALLGQLNNFSTIFLTLSTGGINTGVTKYVAENAGSQKKINVFLRTALWITLVLSLLCALILVGGSAYFTRIILKDIKYQSVIIVFGITIFLYALNAILLSVLNGYKQYKKYVWVNISGSLVSLLFSTSLAYYYNIYGALLAAVTYQSVVFVVTVFFAIRCNWFSRKNFLGRFSKTAGKKLASYSLMAIISAAIVPVSQLIIRGYMVNHTSLEEAGIWEGMNRISSMYLMVITSSLAIYYLPRMAEIKTDWEMRREIFSAYKLIVPPLLIATVCIYLFRHFIIHALFNKAFTAMEHLFAFQLLGDFFKICSWLLGYQIVAKSMTKLFIITEVLFSLSLVGLSALFINIYSNMGATIGYALNYLMHFIVMLIVFRKLIFSKS</sequence>
<comment type="subcellular location">
    <subcellularLocation>
        <location evidence="1">Cell membrane</location>
        <topology evidence="1">Multi-pass membrane protein</topology>
    </subcellularLocation>
</comment>
<feature type="transmembrane region" description="Helical" evidence="6">
    <location>
        <begin position="84"/>
        <end position="111"/>
    </location>
</feature>
<dbReference type="PANTHER" id="PTHR30250:SF30">
    <property type="entry name" value="LIPID III FLIPPASE"/>
    <property type="match status" value="1"/>
</dbReference>
<evidence type="ECO:0000256" key="5">
    <source>
        <dbReference type="ARBA" id="ARBA00023136"/>
    </source>
</evidence>
<comment type="caution">
    <text evidence="7">The sequence shown here is derived from an EMBL/GenBank/DDBJ whole genome shotgun (WGS) entry which is preliminary data.</text>
</comment>
<gene>
    <name evidence="7" type="ORF">C3K47_17520</name>
</gene>
<dbReference type="Proteomes" id="UP000236893">
    <property type="component" value="Unassembled WGS sequence"/>
</dbReference>